<dbReference type="Gene3D" id="3.30.70.2880">
    <property type="match status" value="1"/>
</dbReference>
<organism evidence="2 3">
    <name type="scientific">Thermodesulfovibrio aggregans</name>
    <dbReference type="NCBI Taxonomy" id="86166"/>
    <lineage>
        <taxon>Bacteria</taxon>
        <taxon>Pseudomonadati</taxon>
        <taxon>Nitrospirota</taxon>
        <taxon>Thermodesulfovibrionia</taxon>
        <taxon>Thermodesulfovibrionales</taxon>
        <taxon>Thermodesulfovibrionaceae</taxon>
        <taxon>Thermodesulfovibrio</taxon>
    </lineage>
</organism>
<keyword evidence="1" id="KW-0472">Membrane</keyword>
<evidence type="ECO:0000313" key="3">
    <source>
        <dbReference type="Proteomes" id="UP000054976"/>
    </source>
</evidence>
<reference evidence="3" key="1">
    <citation type="submission" date="2016-01" db="EMBL/GenBank/DDBJ databases">
        <title>Draft genome sequence of Thermodesulfovibrio aggregans strain TGE-P1.</title>
        <authorList>
            <person name="Sekiguchi Y."/>
            <person name="Ohashi A."/>
            <person name="Matsuura N."/>
            <person name="Tourlousse M.D."/>
        </authorList>
    </citation>
    <scope>NUCLEOTIDE SEQUENCE [LARGE SCALE GENOMIC DNA]</scope>
    <source>
        <strain evidence="3">TGE-P1</strain>
    </source>
</reference>
<dbReference type="EMBL" id="BCNO01000001">
    <property type="protein sequence ID" value="GAQ93994.1"/>
    <property type="molecule type" value="Genomic_DNA"/>
</dbReference>
<dbReference type="RefSeq" id="WP_059175480.1">
    <property type="nucleotide sequence ID" value="NZ_BCNO01000001.1"/>
</dbReference>
<evidence type="ECO:0000256" key="1">
    <source>
        <dbReference type="SAM" id="Phobius"/>
    </source>
</evidence>
<keyword evidence="1" id="KW-0812">Transmembrane</keyword>
<sequence>MEFIKKFIPNLILIEISLFSIFSIGIQYFINKRDPFFINTFFSPTLLMSMVFSLYYGFLGGFIFWGILVLSCFYFYKDFPLQQIIWNLLIVLIASEFRYYWQRRINTAEIEKNYLLEQIKSLRKNLYFLNLSHEQMEFNYIMKSYSLREMINEVRNKLLSTSEEKLLAEFIMNIIMKNFQVYTACLYKKQGNDFTVLASIGPQEQIDENDPMIKNAIEIETAKYISPKIIGENLSNLNNLKYLAVIAAKTEETIYLLTIKDMLFINFNEEVLNYIHTLLQYLLEEFSISRKISNYYTDREPLCEFEFIKEFYKMYELKKKSQINSSIVVFSCEETENLIHKVRYLIRTSDFYCFVKEKNLIIFLLPFTNYAGAVSFSNRALSELKGVKLLGIYDLDEPTPEKFLQGVEL</sequence>
<evidence type="ECO:0008006" key="4">
    <source>
        <dbReference type="Google" id="ProtNLM"/>
    </source>
</evidence>
<name>A0A0U9HQJ2_9BACT</name>
<dbReference type="AlphaFoldDB" id="A0A0U9HQJ2"/>
<accession>A0A0U9HQJ2</accession>
<feature type="transmembrane region" description="Helical" evidence="1">
    <location>
        <begin position="83"/>
        <end position="101"/>
    </location>
</feature>
<proteinExistence type="predicted"/>
<dbReference type="OrthoDB" id="10055at2"/>
<dbReference type="STRING" id="86166.TAGGR_1159"/>
<dbReference type="InterPro" id="IPR038367">
    <property type="entry name" value="PelD_GGDEF_sf"/>
</dbReference>
<dbReference type="InterPro" id="IPR029016">
    <property type="entry name" value="GAF-like_dom_sf"/>
</dbReference>
<keyword evidence="1" id="KW-1133">Transmembrane helix</keyword>
<dbReference type="Gene3D" id="3.30.450.40">
    <property type="match status" value="1"/>
</dbReference>
<gene>
    <name evidence="2" type="ORF">TAGGR_1159</name>
</gene>
<comment type="caution">
    <text evidence="2">The sequence shown here is derived from an EMBL/GenBank/DDBJ whole genome shotgun (WGS) entry which is preliminary data.</text>
</comment>
<evidence type="ECO:0000313" key="2">
    <source>
        <dbReference type="EMBL" id="GAQ93994.1"/>
    </source>
</evidence>
<feature type="transmembrane region" description="Helical" evidence="1">
    <location>
        <begin position="12"/>
        <end position="30"/>
    </location>
</feature>
<feature type="transmembrane region" description="Helical" evidence="1">
    <location>
        <begin position="50"/>
        <end position="76"/>
    </location>
</feature>
<protein>
    <recommendedName>
        <fullName evidence="4">PelD GGDEF domain-containing protein</fullName>
    </recommendedName>
</protein>
<dbReference type="Proteomes" id="UP000054976">
    <property type="component" value="Unassembled WGS sequence"/>
</dbReference>
<keyword evidence="3" id="KW-1185">Reference proteome</keyword>